<keyword evidence="3" id="KW-1185">Reference proteome</keyword>
<organism evidence="2 3">
    <name type="scientific">Monilinia fructicola</name>
    <name type="common">Brown rot fungus</name>
    <name type="synonym">Ciboria fructicola</name>
    <dbReference type="NCBI Taxonomy" id="38448"/>
    <lineage>
        <taxon>Eukaryota</taxon>
        <taxon>Fungi</taxon>
        <taxon>Dikarya</taxon>
        <taxon>Ascomycota</taxon>
        <taxon>Pezizomycotina</taxon>
        <taxon>Leotiomycetes</taxon>
        <taxon>Helotiales</taxon>
        <taxon>Sclerotiniaceae</taxon>
        <taxon>Monilinia</taxon>
    </lineage>
</organism>
<feature type="compositionally biased region" description="Polar residues" evidence="1">
    <location>
        <begin position="1"/>
        <end position="12"/>
    </location>
</feature>
<evidence type="ECO:0000313" key="2">
    <source>
        <dbReference type="EMBL" id="KAA8565947.1"/>
    </source>
</evidence>
<feature type="region of interest" description="Disordered" evidence="1">
    <location>
        <begin position="1"/>
        <end position="83"/>
    </location>
</feature>
<protein>
    <submittedName>
        <fullName evidence="2">Uncharacterized protein</fullName>
    </submittedName>
</protein>
<dbReference type="EMBL" id="VICG01000013">
    <property type="protein sequence ID" value="KAA8565947.1"/>
    <property type="molecule type" value="Genomic_DNA"/>
</dbReference>
<reference evidence="2 3" key="1">
    <citation type="submission" date="2019-06" db="EMBL/GenBank/DDBJ databases">
        <title>Genome Sequence of the Brown Rot Fungal Pathogen Monilinia fructicola.</title>
        <authorList>
            <person name="De Miccolis Angelini R.M."/>
            <person name="Landi L."/>
            <person name="Abate D."/>
            <person name="Pollastro S."/>
            <person name="Romanazzi G."/>
            <person name="Faretra F."/>
        </authorList>
    </citation>
    <scope>NUCLEOTIDE SEQUENCE [LARGE SCALE GENOMIC DNA]</scope>
    <source>
        <strain evidence="2 3">Mfrc123</strain>
    </source>
</reference>
<dbReference type="Proteomes" id="UP000322873">
    <property type="component" value="Unassembled WGS sequence"/>
</dbReference>
<proteinExistence type="predicted"/>
<dbReference type="AlphaFoldDB" id="A0A5M9JAZ7"/>
<gene>
    <name evidence="2" type="ORF">EYC84_009756</name>
</gene>
<comment type="caution">
    <text evidence="2">The sequence shown here is derived from an EMBL/GenBank/DDBJ whole genome shotgun (WGS) entry which is preliminary data.</text>
</comment>
<name>A0A5M9JAZ7_MONFR</name>
<evidence type="ECO:0000313" key="3">
    <source>
        <dbReference type="Proteomes" id="UP000322873"/>
    </source>
</evidence>
<accession>A0A5M9JAZ7</accession>
<evidence type="ECO:0000256" key="1">
    <source>
        <dbReference type="SAM" id="MobiDB-lite"/>
    </source>
</evidence>
<sequence>MSSSNTQENSQFKFPDTRIQWSASNERGSTEEPPKFESQIEDTEIPKPVSGRRYAKSSKKAAWVEPPVVKSHMDHTNTPTVEQRKWATRVNSEGGKVSGAMVKNMFMIFPETIKDTEEEIE</sequence>